<gene>
    <name evidence="5" type="ORF">MGR_3861</name>
</gene>
<feature type="domain" description="HTH araC/xylS-type" evidence="4">
    <location>
        <begin position="229"/>
        <end position="329"/>
    </location>
</feature>
<evidence type="ECO:0000256" key="3">
    <source>
        <dbReference type="ARBA" id="ARBA00023163"/>
    </source>
</evidence>
<evidence type="ECO:0000256" key="1">
    <source>
        <dbReference type="ARBA" id="ARBA00023015"/>
    </source>
</evidence>
<keyword evidence="3" id="KW-0804">Transcription</keyword>
<dbReference type="GO" id="GO:0003700">
    <property type="term" value="F:DNA-binding transcription factor activity"/>
    <property type="evidence" value="ECO:0007669"/>
    <property type="project" value="InterPro"/>
</dbReference>
<evidence type="ECO:0000313" key="5">
    <source>
        <dbReference type="EMBL" id="CAM77793.1"/>
    </source>
</evidence>
<dbReference type="InterPro" id="IPR020449">
    <property type="entry name" value="Tscrpt_reg_AraC-type_HTH"/>
</dbReference>
<dbReference type="GO" id="GO:0043565">
    <property type="term" value="F:sequence-specific DNA binding"/>
    <property type="evidence" value="ECO:0007669"/>
    <property type="project" value="InterPro"/>
</dbReference>
<dbReference type="InterPro" id="IPR009057">
    <property type="entry name" value="Homeodomain-like_sf"/>
</dbReference>
<dbReference type="InterPro" id="IPR018060">
    <property type="entry name" value="HTH_AraC"/>
</dbReference>
<dbReference type="Pfam" id="PF12833">
    <property type="entry name" value="HTH_18"/>
    <property type="match status" value="1"/>
</dbReference>
<sequence>MWCHATGRNPVKGQRMSTLIPRASLVTGSLPAEQQEDLWCQSIAPMLESRSCRQPDQAGKAPEIHQYHLGRFLYIDTIFSRRTFRRDRGLMARHDDADHLSLQLFVDGRNQVANGGIDYTIVPGKVYGVNLAYSVEAVAEDSDAVVMVLPRQLVLDEVPHLAGLRGQVFADNSVCNHLLRDHMLSLRRLLPSASMDSIPALTQSLLGLLDALMGHGDTGAAQVQTAMFASICRHIDSQLNDSDLGVESICAKFRCSRATLYRLFKPHGGVREYIQRRRLMACFKVITGSRHMHRGIFDIALDFGFISPSHFSHLFRSHFGMSPSEARDMGVQRCGKGLDLAMPSGGSAVEDAERMWRWAKSLTASAAWR</sequence>
<accession>A4U4I6</accession>
<dbReference type="PANTHER" id="PTHR47504:SF5">
    <property type="entry name" value="RIGHT ORIGIN-BINDING PROTEIN"/>
    <property type="match status" value="1"/>
</dbReference>
<dbReference type="InterPro" id="IPR050959">
    <property type="entry name" value="MarA-like"/>
</dbReference>
<dbReference type="PRINTS" id="PR00032">
    <property type="entry name" value="HTHARAC"/>
</dbReference>
<keyword evidence="1" id="KW-0805">Transcription regulation</keyword>
<dbReference type="Gene3D" id="1.10.10.60">
    <property type="entry name" value="Homeodomain-like"/>
    <property type="match status" value="1"/>
</dbReference>
<protein>
    <submittedName>
        <fullName evidence="5">Transcriptional regulator, AraC family</fullName>
    </submittedName>
</protein>
<proteinExistence type="predicted"/>
<organism evidence="5">
    <name type="scientific">Magnetospirillum gryphiswaldense</name>
    <dbReference type="NCBI Taxonomy" id="55518"/>
    <lineage>
        <taxon>Bacteria</taxon>
        <taxon>Pseudomonadati</taxon>
        <taxon>Pseudomonadota</taxon>
        <taxon>Alphaproteobacteria</taxon>
        <taxon>Rhodospirillales</taxon>
        <taxon>Rhodospirillaceae</taxon>
        <taxon>Magnetospirillum</taxon>
    </lineage>
</organism>
<dbReference type="PROSITE" id="PS01124">
    <property type="entry name" value="HTH_ARAC_FAMILY_2"/>
    <property type="match status" value="1"/>
</dbReference>
<evidence type="ECO:0000259" key="4">
    <source>
        <dbReference type="PROSITE" id="PS01124"/>
    </source>
</evidence>
<evidence type="ECO:0000256" key="2">
    <source>
        <dbReference type="ARBA" id="ARBA00023125"/>
    </source>
</evidence>
<dbReference type="SMART" id="SM00342">
    <property type="entry name" value="HTH_ARAC"/>
    <property type="match status" value="1"/>
</dbReference>
<reference evidence="5" key="1">
    <citation type="journal article" date="2007" name="J. Bacteriol.">
        <title>Comparative genome analysis of four magnetotactic bacteria reveals a complex set of group-specific genes implicated in magnetosome biomineralization and function.</title>
        <authorList>
            <person name="Richter M."/>
            <person name="Kube M."/>
            <person name="Bazylinski D.A."/>
            <person name="Lombardot T."/>
            <person name="Gloeckner F.O."/>
            <person name="Reinhardt R."/>
            <person name="Schueler D."/>
        </authorList>
    </citation>
    <scope>NUCLEOTIDE SEQUENCE</scope>
    <source>
        <strain evidence="5">MSR-1</strain>
    </source>
</reference>
<dbReference type="EMBL" id="CU459003">
    <property type="protein sequence ID" value="CAM77793.1"/>
    <property type="molecule type" value="Genomic_DNA"/>
</dbReference>
<dbReference type="SUPFAM" id="SSF46689">
    <property type="entry name" value="Homeodomain-like"/>
    <property type="match status" value="1"/>
</dbReference>
<dbReference type="AlphaFoldDB" id="A4U4I6"/>
<dbReference type="PANTHER" id="PTHR47504">
    <property type="entry name" value="RIGHT ORIGIN-BINDING PROTEIN"/>
    <property type="match status" value="1"/>
</dbReference>
<keyword evidence="2" id="KW-0238">DNA-binding</keyword>
<name>A4U4I6_9PROT</name>